<dbReference type="AlphaFoldDB" id="A0A1G4GAR0"/>
<sequence length="69" mass="8148">MENLMVYLAKATICLIAFSVFFRLLLMRETFFRFYAFHVDFRMNRLHNLTFCKTETESVACSSANCFSV</sequence>
<keyword evidence="3" id="KW-1185">Reference proteome</keyword>
<feature type="transmembrane region" description="Helical" evidence="1">
    <location>
        <begin position="6"/>
        <end position="26"/>
    </location>
</feature>
<dbReference type="KEGG" id="pmuc:ING2E5A_2776"/>
<proteinExistence type="predicted"/>
<dbReference type="STRING" id="1642646.ING2E5A_2776"/>
<protein>
    <submittedName>
        <fullName evidence="2">Uncharacterized protein</fullName>
    </submittedName>
</protein>
<name>A0A1G4GAR0_9BACT</name>
<accession>A0A1G4GAR0</accession>
<dbReference type="EMBL" id="LT608328">
    <property type="protein sequence ID" value="SCM59571.1"/>
    <property type="molecule type" value="Genomic_DNA"/>
</dbReference>
<reference evidence="2 3" key="1">
    <citation type="submission" date="2016-08" db="EMBL/GenBank/DDBJ databases">
        <authorList>
            <person name="Seilhamer J.J."/>
        </authorList>
    </citation>
    <scope>NUCLEOTIDE SEQUENCE [LARGE SCALE GENOMIC DNA]</scope>
    <source>
        <strain evidence="2">ING2-E5A</strain>
    </source>
</reference>
<evidence type="ECO:0000313" key="2">
    <source>
        <dbReference type="EMBL" id="SCM59571.1"/>
    </source>
</evidence>
<keyword evidence="1" id="KW-0472">Membrane</keyword>
<dbReference type="Proteomes" id="UP000178485">
    <property type="component" value="Chromosome i"/>
</dbReference>
<keyword evidence="1" id="KW-0812">Transmembrane</keyword>
<keyword evidence="1" id="KW-1133">Transmembrane helix</keyword>
<organism evidence="2 3">
    <name type="scientific">Petrimonas mucosa</name>
    <dbReference type="NCBI Taxonomy" id="1642646"/>
    <lineage>
        <taxon>Bacteria</taxon>
        <taxon>Pseudomonadati</taxon>
        <taxon>Bacteroidota</taxon>
        <taxon>Bacteroidia</taxon>
        <taxon>Bacteroidales</taxon>
        <taxon>Dysgonomonadaceae</taxon>
        <taxon>Petrimonas</taxon>
    </lineage>
</organism>
<gene>
    <name evidence="2" type="ORF">ING2E5A_2776</name>
</gene>
<evidence type="ECO:0000256" key="1">
    <source>
        <dbReference type="SAM" id="Phobius"/>
    </source>
</evidence>
<evidence type="ECO:0000313" key="3">
    <source>
        <dbReference type="Proteomes" id="UP000178485"/>
    </source>
</evidence>